<keyword evidence="2" id="KW-1185">Reference proteome</keyword>
<name>A0ABV1TE30_9ACTN</name>
<gene>
    <name evidence="1" type="ORF">ABT211_13480</name>
</gene>
<dbReference type="Proteomes" id="UP001490365">
    <property type="component" value="Unassembled WGS sequence"/>
</dbReference>
<dbReference type="InterPro" id="IPR012334">
    <property type="entry name" value="Pectin_lyas_fold"/>
</dbReference>
<comment type="caution">
    <text evidence="1">The sequence shown here is derived from an EMBL/GenBank/DDBJ whole genome shotgun (WGS) entry which is preliminary data.</text>
</comment>
<sequence length="352" mass="35172">MTGGTASAADPDTVPCSGAALAFAINYARNGETLDLRRDCTYHLSSALPAIGKDLTIRGNGATILRDGANTAAFRIFDVSPGGDLRLQDLTVRGGYVNGDGGGIRVTGGGRLTLSKVDVVDNTASANGGGIAVASNAWARIRSSYVAFNNADTGGGLYTAGSVYAENSEFARDHARTAGGGIAEAGGTTFVGTSVIRRNTAAGSVKIGGGIYVSSGTMEIDDSKITNNTDTGNRGGGIANSGILKLVKSEVSGNVVGGTSGRGGGIYNTGGLTLKGTDVFRNSANGPGNALGGGIANDNGSVTLDHSTVRNNASTVAPGGVFTNRLISVTDSTVTRNIPTNCSPGLVPGCTD</sequence>
<proteinExistence type="predicted"/>
<dbReference type="InterPro" id="IPR006626">
    <property type="entry name" value="PbH1"/>
</dbReference>
<evidence type="ECO:0008006" key="3">
    <source>
        <dbReference type="Google" id="ProtNLM"/>
    </source>
</evidence>
<organism evidence="1 2">
    <name type="scientific">Streptomyces sp. 900105755</name>
    <dbReference type="NCBI Taxonomy" id="3154389"/>
    <lineage>
        <taxon>Bacteria</taxon>
        <taxon>Bacillati</taxon>
        <taxon>Actinomycetota</taxon>
        <taxon>Actinomycetes</taxon>
        <taxon>Kitasatosporales</taxon>
        <taxon>Streptomycetaceae</taxon>
        <taxon>Streptomyces</taxon>
    </lineage>
</organism>
<protein>
    <recommendedName>
        <fullName evidence="3">Right handed beta helix domain-containing protein</fullName>
    </recommendedName>
</protein>
<evidence type="ECO:0000313" key="1">
    <source>
        <dbReference type="EMBL" id="MER6268297.1"/>
    </source>
</evidence>
<dbReference type="SMART" id="SM00710">
    <property type="entry name" value="PbH1"/>
    <property type="match status" value="5"/>
</dbReference>
<evidence type="ECO:0000313" key="2">
    <source>
        <dbReference type="Proteomes" id="UP001490365"/>
    </source>
</evidence>
<accession>A0ABV1TE30</accession>
<dbReference type="RefSeq" id="WP_351956925.1">
    <property type="nucleotide sequence ID" value="NZ_JBEOZM010000005.1"/>
</dbReference>
<dbReference type="InterPro" id="IPR011050">
    <property type="entry name" value="Pectin_lyase_fold/virulence"/>
</dbReference>
<dbReference type="Gene3D" id="2.160.20.10">
    <property type="entry name" value="Single-stranded right-handed beta-helix, Pectin lyase-like"/>
    <property type="match status" value="1"/>
</dbReference>
<dbReference type="EMBL" id="JBEOZM010000005">
    <property type="protein sequence ID" value="MER6268297.1"/>
    <property type="molecule type" value="Genomic_DNA"/>
</dbReference>
<dbReference type="SUPFAM" id="SSF51126">
    <property type="entry name" value="Pectin lyase-like"/>
    <property type="match status" value="1"/>
</dbReference>
<reference evidence="1 2" key="1">
    <citation type="submission" date="2024-06" db="EMBL/GenBank/DDBJ databases">
        <title>The Natural Products Discovery Center: Release of the First 8490 Sequenced Strains for Exploring Actinobacteria Biosynthetic Diversity.</title>
        <authorList>
            <person name="Kalkreuter E."/>
            <person name="Kautsar S.A."/>
            <person name="Yang D."/>
            <person name="Bader C.D."/>
            <person name="Teijaro C.N."/>
            <person name="Fluegel L."/>
            <person name="Davis C.M."/>
            <person name="Simpson J.R."/>
            <person name="Lauterbach L."/>
            <person name="Steele A.D."/>
            <person name="Gui C."/>
            <person name="Meng S."/>
            <person name="Li G."/>
            <person name="Viehrig K."/>
            <person name="Ye F."/>
            <person name="Su P."/>
            <person name="Kiefer A.F."/>
            <person name="Nichols A."/>
            <person name="Cepeda A.J."/>
            <person name="Yan W."/>
            <person name="Fan B."/>
            <person name="Jiang Y."/>
            <person name="Adhikari A."/>
            <person name="Zheng C.-J."/>
            <person name="Schuster L."/>
            <person name="Cowan T.M."/>
            <person name="Smanski M.J."/>
            <person name="Chevrette M.G."/>
            <person name="De Carvalho L.P.S."/>
            <person name="Shen B."/>
        </authorList>
    </citation>
    <scope>NUCLEOTIDE SEQUENCE [LARGE SCALE GENOMIC DNA]</scope>
    <source>
        <strain evidence="1 2">NPDC001694</strain>
    </source>
</reference>